<dbReference type="KEGG" id="csx:CSING_00580"/>
<dbReference type="SUPFAM" id="SSF143011">
    <property type="entry name" value="RelE-like"/>
    <property type="match status" value="1"/>
</dbReference>
<dbReference type="AlphaFoldDB" id="A0A0B6EXL2"/>
<dbReference type="PANTHER" id="PTHR35601:SF1">
    <property type="entry name" value="TOXIN RELE"/>
    <property type="match status" value="1"/>
</dbReference>
<reference evidence="4 6" key="2">
    <citation type="submission" date="2022-02" db="EMBL/GenBank/DDBJ databases">
        <title>Uncovering new skin microbiome diversity through culturing and metagenomics.</title>
        <authorList>
            <person name="Conlan S."/>
            <person name="Deming C."/>
            <person name="Nisc Comparative Sequencing Program N."/>
            <person name="Segre J.A."/>
        </authorList>
    </citation>
    <scope>NUCLEOTIDE SEQUENCE [LARGE SCALE GENOMIC DNA]</scope>
    <source>
        <strain evidence="4 6">ACRQV</strain>
    </source>
</reference>
<protein>
    <submittedName>
        <fullName evidence="3">Cytotoxic translational repressor of toxin-antitoxin stability system</fullName>
    </submittedName>
    <submittedName>
        <fullName evidence="4">Type II toxin-antitoxin system RelE/ParE family toxin</fullName>
    </submittedName>
</protein>
<proteinExistence type="inferred from homology"/>
<dbReference type="EMBL" id="JAKRDF010000021">
    <property type="protein sequence ID" value="MCG7277167.1"/>
    <property type="molecule type" value="Genomic_DNA"/>
</dbReference>
<name>A0A0B6EXL2_9CORY</name>
<evidence type="ECO:0000313" key="6">
    <source>
        <dbReference type="Proteomes" id="UP001521911"/>
    </source>
</evidence>
<dbReference type="OrthoDB" id="5326046at2"/>
<dbReference type="STRING" id="161899.CSING_00580"/>
<evidence type="ECO:0000256" key="2">
    <source>
        <dbReference type="ARBA" id="ARBA00022649"/>
    </source>
</evidence>
<evidence type="ECO:0000313" key="5">
    <source>
        <dbReference type="Proteomes" id="UP000031890"/>
    </source>
</evidence>
<accession>A0A0B6EXL2</accession>
<dbReference type="InterPro" id="IPR035093">
    <property type="entry name" value="RelE/ParE_toxin_dom_sf"/>
</dbReference>
<organism evidence="3 5">
    <name type="scientific">Corynebacterium singulare</name>
    <dbReference type="NCBI Taxonomy" id="161899"/>
    <lineage>
        <taxon>Bacteria</taxon>
        <taxon>Bacillati</taxon>
        <taxon>Actinomycetota</taxon>
        <taxon>Actinomycetes</taxon>
        <taxon>Mycobacteriales</taxon>
        <taxon>Corynebacteriaceae</taxon>
        <taxon>Corynebacterium</taxon>
    </lineage>
</organism>
<dbReference type="Gene3D" id="3.30.2310.20">
    <property type="entry name" value="RelE-like"/>
    <property type="match status" value="1"/>
</dbReference>
<dbReference type="HOGENOM" id="CLU_155761_1_1_11"/>
<dbReference type="EMBL" id="CP010827">
    <property type="protein sequence ID" value="AJI77684.1"/>
    <property type="molecule type" value="Genomic_DNA"/>
</dbReference>
<gene>
    <name evidence="3" type="ORF">CSING_00580</name>
    <name evidence="4" type="ORF">MHK08_11925</name>
</gene>
<evidence type="ECO:0000313" key="3">
    <source>
        <dbReference type="EMBL" id="AJI77684.1"/>
    </source>
</evidence>
<dbReference type="PANTHER" id="PTHR35601">
    <property type="entry name" value="TOXIN RELE"/>
    <property type="match status" value="1"/>
</dbReference>
<dbReference type="Pfam" id="PF05016">
    <property type="entry name" value="ParE_toxin"/>
    <property type="match status" value="1"/>
</dbReference>
<comment type="similarity">
    <text evidence="1">Belongs to the RelE toxin family.</text>
</comment>
<evidence type="ECO:0000256" key="1">
    <source>
        <dbReference type="ARBA" id="ARBA00006226"/>
    </source>
</evidence>
<dbReference type="RefSeq" id="WP_083311434.1">
    <property type="nucleotide sequence ID" value="NZ_CP010827.1"/>
</dbReference>
<dbReference type="Proteomes" id="UP001521911">
    <property type="component" value="Unassembled WGS sequence"/>
</dbReference>
<sequence>MAWRISFTPRGAKAFRKLDKPTQKRVSRFLREVAELEDPRSRGKGLVGDKSGLWRWRVGDYRVIAAIYENTVTVTVVDLGHRREVYD</sequence>
<evidence type="ECO:0000313" key="4">
    <source>
        <dbReference type="EMBL" id="MCG7277167.1"/>
    </source>
</evidence>
<keyword evidence="2" id="KW-1277">Toxin-antitoxin system</keyword>
<keyword evidence="6" id="KW-1185">Reference proteome</keyword>
<dbReference type="Proteomes" id="UP000031890">
    <property type="component" value="Chromosome"/>
</dbReference>
<reference evidence="3 5" key="1">
    <citation type="journal article" date="2015" name="Genome Announc.">
        <title>Complete Genome Sequence and Annotation of Corynebacterium singulare DSM 44357, Isolated from a Human Semen Specimen.</title>
        <authorList>
            <person name="Merten M."/>
            <person name="Brinkrolf K."/>
            <person name="Albersmeier A."/>
            <person name="Kutter Y."/>
            <person name="Ruckert C."/>
            <person name="Tauch A."/>
        </authorList>
    </citation>
    <scope>NUCLEOTIDE SEQUENCE [LARGE SCALE GENOMIC DNA]</scope>
    <source>
        <strain evidence="3">IBS B52218</strain>
    </source>
</reference>
<dbReference type="InterPro" id="IPR007712">
    <property type="entry name" value="RelE/ParE_toxin"/>
</dbReference>